<gene>
    <name evidence="3" type="ordered locus">AM1_5016</name>
</gene>
<dbReference type="OrthoDB" id="9816753at2"/>
<organism evidence="3 4">
    <name type="scientific">Acaryochloris marina (strain MBIC 11017)</name>
    <dbReference type="NCBI Taxonomy" id="329726"/>
    <lineage>
        <taxon>Bacteria</taxon>
        <taxon>Bacillati</taxon>
        <taxon>Cyanobacteriota</taxon>
        <taxon>Cyanophyceae</taxon>
        <taxon>Acaryochloridales</taxon>
        <taxon>Acaryochloridaceae</taxon>
        <taxon>Acaryochloris</taxon>
    </lineage>
</organism>
<feature type="signal peptide" evidence="2">
    <location>
        <begin position="1"/>
        <end position="27"/>
    </location>
</feature>
<feature type="compositionally biased region" description="Gly residues" evidence="1">
    <location>
        <begin position="696"/>
        <end position="705"/>
    </location>
</feature>
<keyword evidence="4" id="KW-1185">Reference proteome</keyword>
<feature type="region of interest" description="Disordered" evidence="1">
    <location>
        <begin position="649"/>
        <end position="705"/>
    </location>
</feature>
<dbReference type="AlphaFoldDB" id="B0C5X0"/>
<evidence type="ECO:0000256" key="2">
    <source>
        <dbReference type="SAM" id="SignalP"/>
    </source>
</evidence>
<dbReference type="EMBL" id="CP000828">
    <property type="protein sequence ID" value="ABW29982.1"/>
    <property type="molecule type" value="Genomic_DNA"/>
</dbReference>
<protein>
    <recommendedName>
        <fullName evidence="5">TPM domain-containing protein</fullName>
    </recommendedName>
</protein>
<dbReference type="RefSeq" id="WP_012165253.1">
    <property type="nucleotide sequence ID" value="NC_009925.1"/>
</dbReference>
<feature type="chain" id="PRO_5002746665" description="TPM domain-containing protein" evidence="2">
    <location>
        <begin position="28"/>
        <end position="705"/>
    </location>
</feature>
<keyword evidence="2" id="KW-0732">Signal</keyword>
<evidence type="ECO:0008006" key="5">
    <source>
        <dbReference type="Google" id="ProtNLM"/>
    </source>
</evidence>
<feature type="compositionally biased region" description="Low complexity" evidence="1">
    <location>
        <begin position="660"/>
        <end position="695"/>
    </location>
</feature>
<evidence type="ECO:0000313" key="4">
    <source>
        <dbReference type="Proteomes" id="UP000000268"/>
    </source>
</evidence>
<accession>B0C5X0</accession>
<evidence type="ECO:0000313" key="3">
    <source>
        <dbReference type="EMBL" id="ABW29982.1"/>
    </source>
</evidence>
<sequence>MLSISIKVLPLTSATLILLSQYTPAIAASTWMPEFDPGKSVYVDPALSGHPIAPFQFSPKLETQLSQESKEGLRYFVVAAQQGNEPIPSGKPLGVAKVDELLSIWTTRPGFPRENYVVIFWVRKRVSVYKGSVGVNAGKAGREAGVLPARLSSPTGLVIPALKANMPADPEGAMIDIVTNIENQVTSYRETQVRRQRAAKARQEQERVAAQEREQFNQNLQSWLQAFVNALPFVGGMGGIGFILMNGRRRKAKAQKLINEWSTLCQNTSNLYLEVENNELPKLQALPLDIDEMLKAKFDLLVHRLAEFMAWSSVASELVTQAQALLNKGKSRQAIYTLTKDSVIVENNKVPVVLASLRGGIDIAQTLMADELKSGLNDQWQSIKSALSELLSIQQSYLELSQKDIFTVLLKRPEEILDKHIPELNRYGLHQGAFVNSSHGFENWVSEYGQLIQQTELEFTSSQIVNSVENQKKAIEMLDRLASRIQQAVMDKRKCEKVTHQNFSGKKLAEKIAQASTALEQVKTHFPHEPYLRYEANVEKALAVKNEQFPQNHAQFIQAYQQKYFSDALKRLEQTRTLEKDWMMTLTRIVDYPVRLQEKKRMLERQLESIQRRNQALQSRHQVEFGTLAWNSSSLDSLESRIDALEYSVSRAEDEQQRESSSSSSLWSDDSSWNSSSGSDFSSFSGSDYGSSGSDYGSGSGGGDY</sequence>
<dbReference type="Proteomes" id="UP000000268">
    <property type="component" value="Chromosome"/>
</dbReference>
<reference evidence="3 4" key="1">
    <citation type="journal article" date="2008" name="Proc. Natl. Acad. Sci. U.S.A.">
        <title>Niche adaptation and genome expansion in the chlorophyll d-producing cyanobacterium Acaryochloris marina.</title>
        <authorList>
            <person name="Swingley W.D."/>
            <person name="Chen M."/>
            <person name="Cheung P.C."/>
            <person name="Conrad A.L."/>
            <person name="Dejesa L.C."/>
            <person name="Hao J."/>
            <person name="Honchak B.M."/>
            <person name="Karbach L.E."/>
            <person name="Kurdoglu A."/>
            <person name="Lahiri S."/>
            <person name="Mastrian S.D."/>
            <person name="Miyashita H."/>
            <person name="Page L."/>
            <person name="Ramakrishna P."/>
            <person name="Satoh S."/>
            <person name="Sattley W.M."/>
            <person name="Shimada Y."/>
            <person name="Taylor H.L."/>
            <person name="Tomo T."/>
            <person name="Tsuchiya T."/>
            <person name="Wang Z.T."/>
            <person name="Raymond J."/>
            <person name="Mimuro M."/>
            <person name="Blankenship R.E."/>
            <person name="Touchman J.W."/>
        </authorList>
    </citation>
    <scope>NUCLEOTIDE SEQUENCE [LARGE SCALE GENOMIC DNA]</scope>
    <source>
        <strain evidence="4">MBIC 11017</strain>
    </source>
</reference>
<proteinExistence type="predicted"/>
<evidence type="ECO:0000256" key="1">
    <source>
        <dbReference type="SAM" id="MobiDB-lite"/>
    </source>
</evidence>
<dbReference type="HOGENOM" id="CLU_391114_0_0_3"/>
<name>B0C5X0_ACAM1</name>
<dbReference type="KEGG" id="amr:AM1_5016"/>